<dbReference type="InterPro" id="IPR050768">
    <property type="entry name" value="UPF0353/GerABKA_families"/>
</dbReference>
<feature type="transmembrane region" description="Helical" evidence="3">
    <location>
        <begin position="356"/>
        <end position="375"/>
    </location>
</feature>
<gene>
    <name evidence="4" type="ORF">ACFPQ4_16820</name>
</gene>
<feature type="transmembrane region" description="Helical" evidence="3">
    <location>
        <begin position="381"/>
        <end position="403"/>
    </location>
</feature>
<accession>A0ABW0R2Y1</accession>
<evidence type="ECO:0000256" key="1">
    <source>
        <dbReference type="ARBA" id="ARBA00005278"/>
    </source>
</evidence>
<evidence type="ECO:0000313" key="5">
    <source>
        <dbReference type="Proteomes" id="UP001596108"/>
    </source>
</evidence>
<evidence type="ECO:0000256" key="3">
    <source>
        <dbReference type="SAM" id="Phobius"/>
    </source>
</evidence>
<dbReference type="EMBL" id="JBHSNC010000051">
    <property type="protein sequence ID" value="MFC5531083.1"/>
    <property type="molecule type" value="Genomic_DNA"/>
</dbReference>
<comment type="caution">
    <text evidence="4">The sequence shown here is derived from an EMBL/GenBank/DDBJ whole genome shotgun (WGS) entry which is preliminary data.</text>
</comment>
<feature type="transmembrane region" description="Helical" evidence="3">
    <location>
        <begin position="415"/>
        <end position="439"/>
    </location>
</feature>
<dbReference type="PIRSF" id="PIRSF005690">
    <property type="entry name" value="GerBA"/>
    <property type="match status" value="1"/>
</dbReference>
<dbReference type="RefSeq" id="WP_378113027.1">
    <property type="nucleotide sequence ID" value="NZ_JBHSNC010000051.1"/>
</dbReference>
<dbReference type="InterPro" id="IPR004995">
    <property type="entry name" value="Spore_Ger"/>
</dbReference>
<organism evidence="4 5">
    <name type="scientific">Cohnella yongneupensis</name>
    <dbReference type="NCBI Taxonomy" id="425006"/>
    <lineage>
        <taxon>Bacteria</taxon>
        <taxon>Bacillati</taxon>
        <taxon>Bacillota</taxon>
        <taxon>Bacilli</taxon>
        <taxon>Bacillales</taxon>
        <taxon>Paenibacillaceae</taxon>
        <taxon>Cohnella</taxon>
    </lineage>
</organism>
<feature type="transmembrane region" description="Helical" evidence="3">
    <location>
        <begin position="289"/>
        <end position="311"/>
    </location>
</feature>
<dbReference type="PANTHER" id="PTHR22550">
    <property type="entry name" value="SPORE GERMINATION PROTEIN"/>
    <property type="match status" value="1"/>
</dbReference>
<protein>
    <submittedName>
        <fullName evidence="4">Spore germination protein</fullName>
    </submittedName>
</protein>
<evidence type="ECO:0000313" key="4">
    <source>
        <dbReference type="EMBL" id="MFC5531083.1"/>
    </source>
</evidence>
<keyword evidence="5" id="KW-1185">Reference proteome</keyword>
<proteinExistence type="inferred from homology"/>
<comment type="similarity">
    <text evidence="1">Belongs to the GerABKA family.</text>
</comment>
<reference evidence="5" key="1">
    <citation type="journal article" date="2019" name="Int. J. Syst. Evol. Microbiol.">
        <title>The Global Catalogue of Microorganisms (GCM) 10K type strain sequencing project: providing services to taxonomists for standard genome sequencing and annotation.</title>
        <authorList>
            <consortium name="The Broad Institute Genomics Platform"/>
            <consortium name="The Broad Institute Genome Sequencing Center for Infectious Disease"/>
            <person name="Wu L."/>
            <person name="Ma J."/>
        </authorList>
    </citation>
    <scope>NUCLEOTIDE SEQUENCE [LARGE SCALE GENOMIC DNA]</scope>
    <source>
        <strain evidence="5">CGMCC 1.18578</strain>
    </source>
</reference>
<dbReference type="Pfam" id="PF03323">
    <property type="entry name" value="GerA"/>
    <property type="match status" value="1"/>
</dbReference>
<dbReference type="Proteomes" id="UP001596108">
    <property type="component" value="Unassembled WGS sequence"/>
</dbReference>
<name>A0ABW0R2Y1_9BACL</name>
<keyword evidence="2 3" id="KW-0472">Membrane</keyword>
<sequence length="485" mass="53643">MLSKNLNDNIRHIREAMGDSSDLRLRKLTLPWAKFGGTDAALMYLDAMSDSNALQQSVIPSLLGYEPATPPPSSASLLEWIGAQVLDASGYKRQTDWDSLLQAMLCGDAILLVDGGSDALAIAMAGYEDRGISDAKNQAVTRGPQEAFTETMHKNITLIRRRIKDSRIRVVTQVKGSITRTNVSIVYLEGIAGAQLVQEVLSSLDKFNLEGLFDAHYFEEFFQKKFTLYPTAYNTERPDTVSAMILEGRVAVIVDGSPYVLVVPALLADFIQSAEDYYQPSYFAILIRFLRMLAFGIASFAPATYIAVTTFHQDLLPMQLLLSLAAQREGIPFPAFVEALLMEITFEILREAGLRMPRAIGQAVSIVGTIVIGQAAVDAGIVSAAMVIIVSITAISSFVLPSYSFTLVVRVQRFFFMMLAATLGFYGIYFGIILLVLWLCSLDSFGFPYLRPFTPYIKKEQRDALFRDGFLYWKKKPSGGGLNGW</sequence>
<keyword evidence="3" id="KW-0812">Transmembrane</keyword>
<evidence type="ECO:0000256" key="2">
    <source>
        <dbReference type="ARBA" id="ARBA00023136"/>
    </source>
</evidence>
<dbReference type="PANTHER" id="PTHR22550:SF5">
    <property type="entry name" value="LEUCINE ZIPPER PROTEIN 4"/>
    <property type="match status" value="1"/>
</dbReference>
<keyword evidence="3" id="KW-1133">Transmembrane helix</keyword>